<sequence>MKLASLVVTVFLFTTTTFAQQTTDPAQDPTALGNAFFKAMLDEDGNTMGKLLANDFFLTSFDGQGIERDLLLQAISGGYVVVDNATVSETRTRTYNSNSAVMTGFWKVKGNVQGNAFDYNAAFSVICAKQGDAWKIVNVQFTPVRQ</sequence>
<keyword evidence="1" id="KW-0732">Signal</keyword>
<reference evidence="3 4" key="1">
    <citation type="submission" date="2018-08" db="EMBL/GenBank/DDBJ databases">
        <title>Fibrisoma montanum sp. nov., isolated from Danxia mountain soil.</title>
        <authorList>
            <person name="Huang Y."/>
        </authorList>
    </citation>
    <scope>NUCLEOTIDE SEQUENCE [LARGE SCALE GENOMIC DNA]</scope>
    <source>
        <strain evidence="3 4">HYT19</strain>
    </source>
</reference>
<dbReference type="Pfam" id="PF14534">
    <property type="entry name" value="DUF4440"/>
    <property type="match status" value="1"/>
</dbReference>
<organism evidence="3 4">
    <name type="scientific">Fibrisoma montanum</name>
    <dbReference type="NCBI Taxonomy" id="2305895"/>
    <lineage>
        <taxon>Bacteria</taxon>
        <taxon>Pseudomonadati</taxon>
        <taxon>Bacteroidota</taxon>
        <taxon>Cytophagia</taxon>
        <taxon>Cytophagales</taxon>
        <taxon>Spirosomataceae</taxon>
        <taxon>Fibrisoma</taxon>
    </lineage>
</organism>
<dbReference type="EMBL" id="QXED01000004">
    <property type="protein sequence ID" value="RIV22337.1"/>
    <property type="molecule type" value="Genomic_DNA"/>
</dbReference>
<proteinExistence type="predicted"/>
<dbReference type="Gene3D" id="3.10.450.50">
    <property type="match status" value="1"/>
</dbReference>
<protein>
    <submittedName>
        <fullName evidence="3">Nuclear transport factor 2 family protein</fullName>
    </submittedName>
</protein>
<comment type="caution">
    <text evidence="3">The sequence shown here is derived from an EMBL/GenBank/DDBJ whole genome shotgun (WGS) entry which is preliminary data.</text>
</comment>
<feature type="signal peptide" evidence="1">
    <location>
        <begin position="1"/>
        <end position="19"/>
    </location>
</feature>
<evidence type="ECO:0000256" key="1">
    <source>
        <dbReference type="SAM" id="SignalP"/>
    </source>
</evidence>
<dbReference type="SUPFAM" id="SSF54427">
    <property type="entry name" value="NTF2-like"/>
    <property type="match status" value="1"/>
</dbReference>
<dbReference type="Proteomes" id="UP000283523">
    <property type="component" value="Unassembled WGS sequence"/>
</dbReference>
<keyword evidence="4" id="KW-1185">Reference proteome</keyword>
<evidence type="ECO:0000313" key="3">
    <source>
        <dbReference type="EMBL" id="RIV22337.1"/>
    </source>
</evidence>
<feature type="domain" description="DUF4440" evidence="2">
    <location>
        <begin position="31"/>
        <end position="136"/>
    </location>
</feature>
<dbReference type="InterPro" id="IPR027843">
    <property type="entry name" value="DUF4440"/>
</dbReference>
<dbReference type="InterPro" id="IPR032710">
    <property type="entry name" value="NTF2-like_dom_sf"/>
</dbReference>
<evidence type="ECO:0000313" key="4">
    <source>
        <dbReference type="Proteomes" id="UP000283523"/>
    </source>
</evidence>
<evidence type="ECO:0000259" key="2">
    <source>
        <dbReference type="Pfam" id="PF14534"/>
    </source>
</evidence>
<accession>A0A418M8B9</accession>
<dbReference type="RefSeq" id="WP_119668522.1">
    <property type="nucleotide sequence ID" value="NZ_QXED01000004.1"/>
</dbReference>
<dbReference type="OrthoDB" id="956964at2"/>
<gene>
    <name evidence="3" type="ORF">DYU11_15050</name>
</gene>
<feature type="chain" id="PRO_5019297462" evidence="1">
    <location>
        <begin position="20"/>
        <end position="146"/>
    </location>
</feature>
<dbReference type="AlphaFoldDB" id="A0A418M8B9"/>
<name>A0A418M8B9_9BACT</name>